<evidence type="ECO:0000313" key="10">
    <source>
        <dbReference type="EMBL" id="NDV61228.1"/>
    </source>
</evidence>
<dbReference type="Pfam" id="PF00999">
    <property type="entry name" value="Na_H_Exchanger"/>
    <property type="match status" value="1"/>
</dbReference>
<feature type="transmembrane region" description="Helical" evidence="8">
    <location>
        <begin position="486"/>
        <end position="514"/>
    </location>
</feature>
<dbReference type="Gene3D" id="3.30.70.1450">
    <property type="entry name" value="Regulator of K+ conductance, C-terminal domain"/>
    <property type="match status" value="2"/>
</dbReference>
<dbReference type="Pfam" id="PF02080">
    <property type="entry name" value="TrkA_C"/>
    <property type="match status" value="2"/>
</dbReference>
<dbReference type="GO" id="GO:0015297">
    <property type="term" value="F:antiporter activity"/>
    <property type="evidence" value="ECO:0007669"/>
    <property type="project" value="InterPro"/>
</dbReference>
<comment type="similarity">
    <text evidence="2">Belongs to the monovalent cation:proton antiporter 2 (CPA2) transporter (TC 2.A.37) family.</text>
</comment>
<keyword evidence="4" id="KW-0630">Potassium</keyword>
<proteinExistence type="inferred from homology"/>
<evidence type="ECO:0000259" key="9">
    <source>
        <dbReference type="PROSITE" id="PS51202"/>
    </source>
</evidence>
<keyword evidence="6 8" id="KW-1133">Transmembrane helix</keyword>
<dbReference type="PROSITE" id="PS51202">
    <property type="entry name" value="RCK_C"/>
    <property type="match status" value="2"/>
</dbReference>
<evidence type="ECO:0000256" key="6">
    <source>
        <dbReference type="ARBA" id="ARBA00022989"/>
    </source>
</evidence>
<evidence type="ECO:0000256" key="4">
    <source>
        <dbReference type="ARBA" id="ARBA00022538"/>
    </source>
</evidence>
<feature type="domain" description="RCK C-terminal" evidence="9">
    <location>
        <begin position="705"/>
        <end position="789"/>
    </location>
</feature>
<feature type="transmembrane region" description="Helical" evidence="8">
    <location>
        <begin position="170"/>
        <end position="196"/>
    </location>
</feature>
<feature type="transmembrane region" description="Helical" evidence="8">
    <location>
        <begin position="52"/>
        <end position="71"/>
    </location>
</feature>
<dbReference type="PANTHER" id="PTHR42751">
    <property type="entry name" value="SODIUM/HYDROGEN EXCHANGER FAMILY/TRKA DOMAIN PROTEIN"/>
    <property type="match status" value="1"/>
</dbReference>
<feature type="transmembrane region" description="Helical" evidence="8">
    <location>
        <begin position="318"/>
        <end position="338"/>
    </location>
</feature>
<dbReference type="SUPFAM" id="SSF116726">
    <property type="entry name" value="TrkA C-terminal domain-like"/>
    <property type="match status" value="2"/>
</dbReference>
<keyword evidence="4" id="KW-0633">Potassium transport</keyword>
<feature type="transmembrane region" description="Helical" evidence="8">
    <location>
        <begin position="563"/>
        <end position="580"/>
    </location>
</feature>
<dbReference type="InterPro" id="IPR036721">
    <property type="entry name" value="RCK_C_sf"/>
</dbReference>
<feature type="transmembrane region" description="Helical" evidence="8">
    <location>
        <begin position="202"/>
        <end position="220"/>
    </location>
</feature>
<dbReference type="PANTHER" id="PTHR42751:SF3">
    <property type="entry name" value="SODIUM_GLUTAMATE SYMPORTER"/>
    <property type="match status" value="1"/>
</dbReference>
<feature type="domain" description="RCK C-terminal" evidence="9">
    <location>
        <begin position="615"/>
        <end position="700"/>
    </location>
</feature>
<dbReference type="RefSeq" id="WP_163961970.1">
    <property type="nucleotide sequence ID" value="NZ_JAAGNX010000001.1"/>
</dbReference>
<evidence type="ECO:0000256" key="8">
    <source>
        <dbReference type="SAM" id="Phobius"/>
    </source>
</evidence>
<feature type="transmembrane region" description="Helical" evidence="8">
    <location>
        <begin position="26"/>
        <end position="45"/>
    </location>
</feature>
<keyword evidence="11" id="KW-1185">Reference proteome</keyword>
<dbReference type="Proteomes" id="UP000478417">
    <property type="component" value="Unassembled WGS sequence"/>
</dbReference>
<keyword evidence="5 8" id="KW-0812">Transmembrane</keyword>
<feature type="transmembrane region" description="Helical" evidence="8">
    <location>
        <begin position="139"/>
        <end position="158"/>
    </location>
</feature>
<evidence type="ECO:0000256" key="1">
    <source>
        <dbReference type="ARBA" id="ARBA00004141"/>
    </source>
</evidence>
<reference evidence="10 11" key="1">
    <citation type="submission" date="2020-02" db="EMBL/GenBank/DDBJ databases">
        <title>Albibacoteraceae fam. nov., the first described family within the subdivision 4 Verrucomicrobia.</title>
        <authorList>
            <person name="Xi F."/>
        </authorList>
    </citation>
    <scope>NUCLEOTIDE SEQUENCE [LARGE SCALE GENOMIC DNA]</scope>
    <source>
        <strain evidence="10 11">CK1056</strain>
    </source>
</reference>
<dbReference type="EMBL" id="JAAGNX010000001">
    <property type="protein sequence ID" value="NDV61228.1"/>
    <property type="molecule type" value="Genomic_DNA"/>
</dbReference>
<protein>
    <recommendedName>
        <fullName evidence="9">RCK C-terminal domain-containing protein</fullName>
    </recommendedName>
</protein>
<dbReference type="GO" id="GO:0016020">
    <property type="term" value="C:membrane"/>
    <property type="evidence" value="ECO:0007669"/>
    <property type="project" value="UniProtKB-SubCell"/>
</dbReference>
<keyword evidence="3" id="KW-0813">Transport</keyword>
<feature type="transmembrane region" description="Helical" evidence="8">
    <location>
        <begin position="109"/>
        <end position="133"/>
    </location>
</feature>
<dbReference type="GO" id="GO:0008324">
    <property type="term" value="F:monoatomic cation transmembrane transporter activity"/>
    <property type="evidence" value="ECO:0007669"/>
    <property type="project" value="InterPro"/>
</dbReference>
<dbReference type="InterPro" id="IPR006153">
    <property type="entry name" value="Cation/H_exchanger_TM"/>
</dbReference>
<accession>A0A6B2LXA7</accession>
<dbReference type="AlphaFoldDB" id="A0A6B2LXA7"/>
<feature type="transmembrane region" description="Helical" evidence="8">
    <location>
        <begin position="535"/>
        <end position="557"/>
    </location>
</feature>
<sequence length="796" mass="87040">MGWMQSVFGQIDLHALAAAGHGEAGWIDDFGIVLAAAGVAVAIFYRLRLPVIFGYILAGVLIGPNLFKSPLVQDAAAIQQISELGVIFLLFFIGMEFDLKRLQRVLGPAFVALLLQTVFMLYLAQMLASFLGWNPTSTVFFGSLLAISSSMVTVRVLRTSNRLQDASAQFTVGILILEDVLAVILLVILTGVALTQSFDWDAAWLVTFLMGIFVVMVFVIGRALVPRFLLAVSGDDSDPEVITLVSVGLVMGVSMLALKLNFSPALGAFIAGTLLSQTQVARKVEHINRSLHDVFSAVFFVSVGLQMDPILLLENLPWIALISVLVILGKVSACWLGLCLSGQSGKTSFDAAVPKAQIGEFSFIIAGLGSSLGVMDPQLTGIAFGVALVTILLTPLGTASSGGVYKVFLRLIPESVQTFFDTYQKFMEGLSHGMGRSIILKLVRRPVIQITTYFFVINGIFISASFGSRYFFELSMNWPIEWAWKFIYWVVVALLVSPFLIAVIRNLNAMAFILSDALFNGRSSRPIYQNRIRQMMSAAILGLFLFFVGLVFLIVAAPYLPNTAVAGVAFLIVTAVVVILRSRLILVNSQMEVLFIESFKAEVESKEEQRREEILSMIKNQAPWPVEIVDLTLPQHAAWAGKRIKDLALRPTYGVNVLALGRGYSVVYDPAPEAAVFSGDRLVLTGSRDNLERVRVEMQAQVKPEDRPAPGPSQFRLQQVYVAPNTELDGETLAGARVRQRFGVTVIGIQREDERITNPPPDFLLDAGDVLMIAGLPDKIEAFAESCCEKPLPEAD</sequence>
<evidence type="ECO:0000256" key="7">
    <source>
        <dbReference type="ARBA" id="ARBA00023136"/>
    </source>
</evidence>
<evidence type="ECO:0000256" key="3">
    <source>
        <dbReference type="ARBA" id="ARBA00022448"/>
    </source>
</evidence>
<evidence type="ECO:0000256" key="2">
    <source>
        <dbReference type="ARBA" id="ARBA00005551"/>
    </source>
</evidence>
<dbReference type="GO" id="GO:1902600">
    <property type="term" value="P:proton transmembrane transport"/>
    <property type="evidence" value="ECO:0007669"/>
    <property type="project" value="InterPro"/>
</dbReference>
<feature type="transmembrane region" description="Helical" evidence="8">
    <location>
        <begin position="358"/>
        <end position="375"/>
    </location>
</feature>
<keyword evidence="4" id="KW-0406">Ion transport</keyword>
<feature type="transmembrane region" description="Helical" evidence="8">
    <location>
        <begin position="241"/>
        <end position="258"/>
    </location>
</feature>
<feature type="transmembrane region" description="Helical" evidence="8">
    <location>
        <begin position="446"/>
        <end position="466"/>
    </location>
</feature>
<comment type="caution">
    <text evidence="10">The sequence shown here is derived from an EMBL/GenBank/DDBJ whole genome shotgun (WGS) entry which is preliminary data.</text>
</comment>
<dbReference type="Gene3D" id="1.20.1530.20">
    <property type="match status" value="1"/>
</dbReference>
<evidence type="ECO:0000313" key="11">
    <source>
        <dbReference type="Proteomes" id="UP000478417"/>
    </source>
</evidence>
<dbReference type="InterPro" id="IPR006037">
    <property type="entry name" value="RCK_C"/>
</dbReference>
<gene>
    <name evidence="10" type="ORF">G0Q06_02050</name>
</gene>
<keyword evidence="7 8" id="KW-0472">Membrane</keyword>
<dbReference type="InterPro" id="IPR038770">
    <property type="entry name" value="Na+/solute_symporter_sf"/>
</dbReference>
<name>A0A6B2LXA7_9BACT</name>
<evidence type="ECO:0000256" key="5">
    <source>
        <dbReference type="ARBA" id="ARBA00022692"/>
    </source>
</evidence>
<comment type="subcellular location">
    <subcellularLocation>
        <location evidence="1">Membrane</location>
        <topology evidence="1">Multi-pass membrane protein</topology>
    </subcellularLocation>
</comment>
<feature type="transmembrane region" description="Helical" evidence="8">
    <location>
        <begin position="77"/>
        <end position="97"/>
    </location>
</feature>
<feature type="transmembrane region" description="Helical" evidence="8">
    <location>
        <begin position="381"/>
        <end position="405"/>
    </location>
</feature>
<dbReference type="GO" id="GO:0006813">
    <property type="term" value="P:potassium ion transport"/>
    <property type="evidence" value="ECO:0007669"/>
    <property type="project" value="UniProtKB-KW"/>
</dbReference>
<organism evidence="10 11">
    <name type="scientific">Oceanipulchritudo coccoides</name>
    <dbReference type="NCBI Taxonomy" id="2706888"/>
    <lineage>
        <taxon>Bacteria</taxon>
        <taxon>Pseudomonadati</taxon>
        <taxon>Verrucomicrobiota</taxon>
        <taxon>Opitutia</taxon>
        <taxon>Puniceicoccales</taxon>
        <taxon>Oceanipulchritudinaceae</taxon>
        <taxon>Oceanipulchritudo</taxon>
    </lineage>
</organism>